<organism evidence="1 3">
    <name type="scientific">Vicugna pacos</name>
    <name type="common">Alpaca</name>
    <name type="synonym">Lama pacos</name>
    <dbReference type="NCBI Taxonomy" id="30538"/>
    <lineage>
        <taxon>Eukaryota</taxon>
        <taxon>Metazoa</taxon>
        <taxon>Chordata</taxon>
        <taxon>Craniata</taxon>
        <taxon>Vertebrata</taxon>
        <taxon>Euteleostomi</taxon>
        <taxon>Mammalia</taxon>
        <taxon>Eutheria</taxon>
        <taxon>Laurasiatheria</taxon>
        <taxon>Artiodactyla</taxon>
        <taxon>Tylopoda</taxon>
        <taxon>Camelidae</taxon>
        <taxon>Vicugna</taxon>
    </lineage>
</organism>
<evidence type="ECO:0000313" key="1">
    <source>
        <dbReference type="Proteomes" id="UP001652581"/>
    </source>
</evidence>
<name>A0ABM5BU03_VICPA</name>
<keyword evidence="1" id="KW-1185">Reference proteome</keyword>
<evidence type="ECO:0000313" key="3">
    <source>
        <dbReference type="RefSeq" id="XP_072799881.1"/>
    </source>
</evidence>
<accession>A0ABM5BU03</accession>
<gene>
    <name evidence="2 3" type="primary">LOC140687365</name>
</gene>
<reference evidence="2 3" key="1">
    <citation type="submission" date="2025-05" db="UniProtKB">
        <authorList>
            <consortium name="RefSeq"/>
        </authorList>
    </citation>
    <scope>IDENTIFICATION</scope>
</reference>
<dbReference type="RefSeq" id="XP_072799880.1">
    <property type="nucleotide sequence ID" value="XM_072943779.1"/>
</dbReference>
<dbReference type="Proteomes" id="UP001652581">
    <property type="component" value="Chromosome 19"/>
</dbReference>
<sequence length="127" mass="13842">MLLPQRAEERLIELAEGSLNMLVTEMNELLTRVGRGPGKELKLAENNLAAVWEDSDSNWLNGPPLTASRAVVLKMGLRTSESPSGVLKPKSRGSPYGVSDPSVFRSTIVLDKLPLLVVPYTEKEAAK</sequence>
<protein>
    <submittedName>
        <fullName evidence="2 3">Uncharacterized protein isoform X1</fullName>
    </submittedName>
</protein>
<dbReference type="RefSeq" id="XP_072799881.1">
    <property type="nucleotide sequence ID" value="XM_072943780.1"/>
</dbReference>
<proteinExistence type="predicted"/>
<dbReference type="GeneID" id="140687365"/>
<evidence type="ECO:0000313" key="2">
    <source>
        <dbReference type="RefSeq" id="XP_072799880.1"/>
    </source>
</evidence>